<organism evidence="8">
    <name type="scientific">Dendroctonus ponderosae</name>
    <name type="common">Mountain pine beetle</name>
    <dbReference type="NCBI Taxonomy" id="77166"/>
    <lineage>
        <taxon>Eukaryota</taxon>
        <taxon>Metazoa</taxon>
        <taxon>Ecdysozoa</taxon>
        <taxon>Arthropoda</taxon>
        <taxon>Hexapoda</taxon>
        <taxon>Insecta</taxon>
        <taxon>Pterygota</taxon>
        <taxon>Neoptera</taxon>
        <taxon>Endopterygota</taxon>
        <taxon>Coleoptera</taxon>
        <taxon>Polyphaga</taxon>
        <taxon>Cucujiformia</taxon>
        <taxon>Curculionidae</taxon>
        <taxon>Scolytinae</taxon>
        <taxon>Dendroctonus</taxon>
    </lineage>
</organism>
<evidence type="ECO:0000256" key="5">
    <source>
        <dbReference type="ARBA" id="ARBA00023242"/>
    </source>
</evidence>
<dbReference type="InterPro" id="IPR036388">
    <property type="entry name" value="WH-like_DNA-bd_sf"/>
</dbReference>
<dbReference type="PANTHER" id="PTHR13962:SF17">
    <property type="entry name" value="FORKHEAD BOX PROTEIN N4"/>
    <property type="match status" value="1"/>
</dbReference>
<dbReference type="InterPro" id="IPR030456">
    <property type="entry name" value="TF_fork_head_CS_2"/>
</dbReference>
<dbReference type="GO" id="GO:0003700">
    <property type="term" value="F:DNA-binding transcription factor activity"/>
    <property type="evidence" value="ECO:0007669"/>
    <property type="project" value="InterPro"/>
</dbReference>
<dbReference type="PANTHER" id="PTHR13962">
    <property type="entry name" value="FORKHEAD BOX PROTEIN N3-LIKE PROTEIN-RELATED"/>
    <property type="match status" value="1"/>
</dbReference>
<protein>
    <recommendedName>
        <fullName evidence="7">Fork-head domain-containing protein</fullName>
    </recommendedName>
</protein>
<keyword evidence="4" id="KW-0804">Transcription</keyword>
<dbReference type="CDD" id="cd00059">
    <property type="entry name" value="FH_FOX"/>
    <property type="match status" value="1"/>
</dbReference>
<dbReference type="EMBL" id="KB740202">
    <property type="protein sequence ID" value="ENN81052.1"/>
    <property type="molecule type" value="Genomic_DNA"/>
</dbReference>
<dbReference type="PRINTS" id="PR00053">
    <property type="entry name" value="FORKHEAD"/>
</dbReference>
<dbReference type="Proteomes" id="UP000019118">
    <property type="component" value="Unassembled WGS sequence"/>
</dbReference>
<dbReference type="AlphaFoldDB" id="N6UQN7"/>
<dbReference type="GO" id="GO:0005634">
    <property type="term" value="C:nucleus"/>
    <property type="evidence" value="ECO:0007669"/>
    <property type="project" value="UniProtKB-SubCell"/>
</dbReference>
<dbReference type="PROSITE" id="PS00658">
    <property type="entry name" value="FORK_HEAD_2"/>
    <property type="match status" value="1"/>
</dbReference>
<comment type="subcellular location">
    <subcellularLocation>
        <location evidence="1 6">Nucleus</location>
    </subcellularLocation>
</comment>
<evidence type="ECO:0000313" key="10">
    <source>
        <dbReference type="Proteomes" id="UP000019118"/>
    </source>
</evidence>
<feature type="non-terminal residue" evidence="8">
    <location>
        <position position="1"/>
    </location>
</feature>
<keyword evidence="5 6" id="KW-0539">Nucleus</keyword>
<dbReference type="PROSITE" id="PS50039">
    <property type="entry name" value="FORK_HEAD_3"/>
    <property type="match status" value="1"/>
</dbReference>
<accession>N6UQN7</accession>
<evidence type="ECO:0000259" key="7">
    <source>
        <dbReference type="PROSITE" id="PS50039"/>
    </source>
</evidence>
<reference evidence="8 10" key="1">
    <citation type="journal article" date="2013" name="Genome Biol.">
        <title>Draft genome of the mountain pine beetle, Dendroctonus ponderosae Hopkins, a major forest pest.</title>
        <authorList>
            <person name="Keeling C.I."/>
            <person name="Yuen M.M."/>
            <person name="Liao N.Y."/>
            <person name="Docking T.R."/>
            <person name="Chan S.K."/>
            <person name="Taylor G.A."/>
            <person name="Palmquist D.L."/>
            <person name="Jackman S.D."/>
            <person name="Nguyen A."/>
            <person name="Li M."/>
            <person name="Henderson H."/>
            <person name="Janes J.K."/>
            <person name="Zhao Y."/>
            <person name="Pandoh P."/>
            <person name="Moore R."/>
            <person name="Sperling F.A."/>
            <person name="Huber D.P."/>
            <person name="Birol I."/>
            <person name="Jones S.J."/>
            <person name="Bohlmann J."/>
        </authorList>
    </citation>
    <scope>NUCLEOTIDE SEQUENCE</scope>
</reference>
<dbReference type="GO" id="GO:0000987">
    <property type="term" value="F:cis-regulatory region sequence-specific DNA binding"/>
    <property type="evidence" value="ECO:0007669"/>
    <property type="project" value="TreeGrafter"/>
</dbReference>
<dbReference type="Pfam" id="PF00250">
    <property type="entry name" value="Forkhead"/>
    <property type="match status" value="1"/>
</dbReference>
<reference evidence="9" key="2">
    <citation type="submission" date="2024-08" db="UniProtKB">
        <authorList>
            <consortium name="EnsemblMetazoa"/>
        </authorList>
    </citation>
    <scope>IDENTIFICATION</scope>
</reference>
<dbReference type="InterPro" id="IPR036390">
    <property type="entry name" value="WH_DNA-bd_sf"/>
</dbReference>
<evidence type="ECO:0000256" key="6">
    <source>
        <dbReference type="PROSITE-ProRule" id="PRU00089"/>
    </source>
</evidence>
<gene>
    <name evidence="9" type="primary">109532966</name>
    <name evidence="8" type="ORF">YQE_02546</name>
</gene>
<sequence>MSEFADVQSDVNTYSHFKIEYHDPTDTGRVVSQTFVNPQAMGAPLSKACKIISHVDGSGNNVARISIRREVPSEAAGKVILLSAGWDKCSSDVRQVSPSPMGSDSGIESDCADGSLNWLINYRLKELPPVPDAAPADQEDLHKTPTASIQPLIEVVQVAEGSKVANVGHNNTQRKPPFTYTELIEHALIEKRELTVSGIYKWISNHFPFYKANDDRWKNSVRHNLSINPHFRKGGKAVQGAGHLWTIAQRDEMKSWQMRQRINDFLNSQKNIAPEERFDKELQAATECILEEIESQSGRIERAQDPVATHDDIHMECLNIPEGVSGLQEFLAPPVPKQQLVNECGLGNDFFITDINPNQLELGLDEGIYDEMSLDYYGIKD</sequence>
<feature type="domain" description="Fork-head" evidence="7">
    <location>
        <begin position="175"/>
        <end position="247"/>
    </location>
</feature>
<feature type="DNA-binding region" description="Fork-head" evidence="6">
    <location>
        <begin position="175"/>
        <end position="247"/>
    </location>
</feature>
<dbReference type="InterPro" id="IPR047119">
    <property type="entry name" value="FOXN2/3-like"/>
</dbReference>
<dbReference type="KEGG" id="dpa:109532966"/>
<proteinExistence type="predicted"/>
<evidence type="ECO:0000313" key="9">
    <source>
        <dbReference type="EnsemblMetazoa" id="XP_019753686.1"/>
    </source>
</evidence>
<evidence type="ECO:0000256" key="3">
    <source>
        <dbReference type="ARBA" id="ARBA00023125"/>
    </source>
</evidence>
<evidence type="ECO:0000256" key="2">
    <source>
        <dbReference type="ARBA" id="ARBA00023015"/>
    </source>
</evidence>
<keyword evidence="3 6" id="KW-0238">DNA-binding</keyword>
<evidence type="ECO:0000313" key="8">
    <source>
        <dbReference type="EMBL" id="ENN81052.1"/>
    </source>
</evidence>
<dbReference type="SMART" id="SM00339">
    <property type="entry name" value="FH"/>
    <property type="match status" value="1"/>
</dbReference>
<dbReference type="Gene3D" id="1.10.10.10">
    <property type="entry name" value="Winged helix-like DNA-binding domain superfamily/Winged helix DNA-binding domain"/>
    <property type="match status" value="1"/>
</dbReference>
<dbReference type="EnsemblMetazoa" id="XM_019898127.1">
    <property type="protein sequence ID" value="XP_019753686.1"/>
    <property type="gene ID" value="LOC109532966"/>
</dbReference>
<dbReference type="SUPFAM" id="SSF46785">
    <property type="entry name" value="Winged helix' DNA-binding domain"/>
    <property type="match status" value="1"/>
</dbReference>
<keyword evidence="10" id="KW-1185">Reference proteome</keyword>
<dbReference type="OMA" id="HLWTIAQ"/>
<evidence type="ECO:0000256" key="4">
    <source>
        <dbReference type="ARBA" id="ARBA00023163"/>
    </source>
</evidence>
<dbReference type="InterPro" id="IPR001766">
    <property type="entry name" value="Fork_head_dom"/>
</dbReference>
<evidence type="ECO:0000256" key="1">
    <source>
        <dbReference type="ARBA" id="ARBA00004123"/>
    </source>
</evidence>
<dbReference type="HOGENOM" id="CLU_726208_0_0_1"/>
<name>N6UQN7_DENPD</name>
<dbReference type="OrthoDB" id="5954824at2759"/>
<keyword evidence="2" id="KW-0805">Transcription regulation</keyword>